<feature type="compositionally biased region" description="Polar residues" evidence="1">
    <location>
        <begin position="116"/>
        <end position="127"/>
    </location>
</feature>
<reference evidence="2 3" key="1">
    <citation type="submission" date="2014-04" db="EMBL/GenBank/DDBJ databases">
        <authorList>
            <consortium name="DOE Joint Genome Institute"/>
            <person name="Kuo A."/>
            <person name="Ruytinx J."/>
            <person name="Rineau F."/>
            <person name="Colpaert J."/>
            <person name="Kohler A."/>
            <person name="Nagy L.G."/>
            <person name="Floudas D."/>
            <person name="Copeland A."/>
            <person name="Barry K.W."/>
            <person name="Cichocki N."/>
            <person name="Veneault-Fourrey C."/>
            <person name="LaButti K."/>
            <person name="Lindquist E.A."/>
            <person name="Lipzen A."/>
            <person name="Lundell T."/>
            <person name="Morin E."/>
            <person name="Murat C."/>
            <person name="Sun H."/>
            <person name="Tunlid A."/>
            <person name="Henrissat B."/>
            <person name="Grigoriev I.V."/>
            <person name="Hibbett D.S."/>
            <person name="Martin F."/>
            <person name="Nordberg H.P."/>
            <person name="Cantor M.N."/>
            <person name="Hua S.X."/>
        </authorList>
    </citation>
    <scope>NUCLEOTIDE SEQUENCE [LARGE SCALE GENOMIC DNA]</scope>
    <source>
        <strain evidence="2 3">UH-Slu-Lm8-n1</strain>
    </source>
</reference>
<name>A0A0C9Z6E1_9AGAM</name>
<dbReference type="Proteomes" id="UP000054485">
    <property type="component" value="Unassembled WGS sequence"/>
</dbReference>
<evidence type="ECO:0000256" key="1">
    <source>
        <dbReference type="SAM" id="MobiDB-lite"/>
    </source>
</evidence>
<organism evidence="2 3">
    <name type="scientific">Suillus luteus UH-Slu-Lm8-n1</name>
    <dbReference type="NCBI Taxonomy" id="930992"/>
    <lineage>
        <taxon>Eukaryota</taxon>
        <taxon>Fungi</taxon>
        <taxon>Dikarya</taxon>
        <taxon>Basidiomycota</taxon>
        <taxon>Agaricomycotina</taxon>
        <taxon>Agaricomycetes</taxon>
        <taxon>Agaricomycetidae</taxon>
        <taxon>Boletales</taxon>
        <taxon>Suillineae</taxon>
        <taxon>Suillaceae</taxon>
        <taxon>Suillus</taxon>
    </lineage>
</organism>
<sequence length="566" mass="59821">MPTAEVFNAAMGEAAEQLLTIVEKGANLRDGHPGHLKLAIEIADLLSTEFNAHGMTATLIPPGLLSAAMEMQEHLDVAQQSFTSAPVWASIRDNDPQIQHHPMKEKAQIITVARPQHQQTAATNESTGNANNAAAPAPAPAKAKANAQAKGKGKEVVSAENEGVVNRGAAPPQVGETAIIQTKTTKCPKVVPESVTNDVPKVISPKENSKLYLDGSELDPPCNGCIKVSAICREGFGVTGATLKACGWCAWQKLRCTLAKAGPGEQGRTRSQSRHRPQAEDMVVDDDDIPNATNTALPPLHATSLSPTTSVPPIATLDSETAPPAQQSESSMLDPPHGQQTMDLDLDESGDGLTKVLEGMTLEVMQDSVDLTAQNAALWDHTTNLQMTITVLHAENVAAAAQLKALQARITAQDVALHELQGLRVEVVVLHDEVKMLRGESSTRDQQLRCAQDQLGQQERMTAALQDTYNAIRQCLTSQPHSLSSPFTNSLYLANPMYGTGQPMVPLSMGQMQNMEGLYLNLPSSVANISNGSMLGAPAAGPSANAITGSSRTGGDTISGAVPGSR</sequence>
<accession>A0A0C9Z6E1</accession>
<keyword evidence="3" id="KW-1185">Reference proteome</keyword>
<reference evidence="3" key="2">
    <citation type="submission" date="2015-01" db="EMBL/GenBank/DDBJ databases">
        <title>Evolutionary Origins and Diversification of the Mycorrhizal Mutualists.</title>
        <authorList>
            <consortium name="DOE Joint Genome Institute"/>
            <consortium name="Mycorrhizal Genomics Consortium"/>
            <person name="Kohler A."/>
            <person name="Kuo A."/>
            <person name="Nagy L.G."/>
            <person name="Floudas D."/>
            <person name="Copeland A."/>
            <person name="Barry K.W."/>
            <person name="Cichocki N."/>
            <person name="Veneault-Fourrey C."/>
            <person name="LaButti K."/>
            <person name="Lindquist E.A."/>
            <person name="Lipzen A."/>
            <person name="Lundell T."/>
            <person name="Morin E."/>
            <person name="Murat C."/>
            <person name="Riley R."/>
            <person name="Ohm R."/>
            <person name="Sun H."/>
            <person name="Tunlid A."/>
            <person name="Henrissat B."/>
            <person name="Grigoriev I.V."/>
            <person name="Hibbett D.S."/>
            <person name="Martin F."/>
        </authorList>
    </citation>
    <scope>NUCLEOTIDE SEQUENCE [LARGE SCALE GENOMIC DNA]</scope>
    <source>
        <strain evidence="3">UH-Slu-Lm8-n1</strain>
    </source>
</reference>
<feature type="region of interest" description="Disordered" evidence="1">
    <location>
        <begin position="261"/>
        <end position="347"/>
    </location>
</feature>
<feature type="region of interest" description="Disordered" evidence="1">
    <location>
        <begin position="115"/>
        <end position="139"/>
    </location>
</feature>
<dbReference type="HOGENOM" id="CLU_481609_0_0_1"/>
<protein>
    <submittedName>
        <fullName evidence="2">Uncharacterized protein</fullName>
    </submittedName>
</protein>
<dbReference type="OrthoDB" id="2689254at2759"/>
<evidence type="ECO:0000313" key="2">
    <source>
        <dbReference type="EMBL" id="KIK33030.1"/>
    </source>
</evidence>
<feature type="compositionally biased region" description="Polar residues" evidence="1">
    <location>
        <begin position="545"/>
        <end position="556"/>
    </location>
</feature>
<dbReference type="InParanoid" id="A0A0C9Z6E1"/>
<feature type="region of interest" description="Disordered" evidence="1">
    <location>
        <begin position="539"/>
        <end position="566"/>
    </location>
</feature>
<dbReference type="AlphaFoldDB" id="A0A0C9Z6E1"/>
<evidence type="ECO:0000313" key="3">
    <source>
        <dbReference type="Proteomes" id="UP000054485"/>
    </source>
</evidence>
<gene>
    <name evidence="2" type="ORF">CY34DRAFT_18649</name>
</gene>
<dbReference type="EMBL" id="KN836047">
    <property type="protein sequence ID" value="KIK33030.1"/>
    <property type="molecule type" value="Genomic_DNA"/>
</dbReference>
<feature type="compositionally biased region" description="Low complexity" evidence="1">
    <location>
        <begin position="128"/>
        <end position="139"/>
    </location>
</feature>
<proteinExistence type="predicted"/>